<evidence type="ECO:0000256" key="3">
    <source>
        <dbReference type="ARBA" id="ARBA00022679"/>
    </source>
</evidence>
<keyword evidence="5 19" id="KW-0418">Kinase</keyword>
<keyword evidence="8" id="KW-0443">Lipid metabolism</keyword>
<dbReference type="EC" id="2.7.1.82" evidence="13"/>
<comment type="similarity">
    <text evidence="12">Belongs to the choline/ethanolamine kinase family.</text>
</comment>
<dbReference type="Gene3D" id="3.90.1200.10">
    <property type="match status" value="1"/>
</dbReference>
<keyword evidence="9" id="KW-0594">Phospholipid biosynthesis</keyword>
<evidence type="ECO:0000256" key="9">
    <source>
        <dbReference type="ARBA" id="ARBA00023209"/>
    </source>
</evidence>
<keyword evidence="10" id="KW-1208">Phospholipid metabolism</keyword>
<comment type="pathway">
    <text evidence="1">Lipid metabolism.</text>
</comment>
<feature type="compositionally biased region" description="Low complexity" evidence="18">
    <location>
        <begin position="1"/>
        <end position="11"/>
    </location>
</feature>
<evidence type="ECO:0000313" key="19">
    <source>
        <dbReference type="EMBL" id="KAF6267549.1"/>
    </source>
</evidence>
<dbReference type="FunFam" id="3.90.1200.10:FF:000005">
    <property type="entry name" value="Choline kinase alpha"/>
    <property type="match status" value="1"/>
</dbReference>
<evidence type="ECO:0000256" key="4">
    <source>
        <dbReference type="ARBA" id="ARBA00022741"/>
    </source>
</evidence>
<gene>
    <name evidence="19" type="ORF">mMyoMyo1_002797</name>
</gene>
<dbReference type="Gene3D" id="3.30.200.20">
    <property type="entry name" value="Phosphorylase Kinase, domain 1"/>
    <property type="match status" value="1"/>
</dbReference>
<evidence type="ECO:0000256" key="15">
    <source>
        <dbReference type="ARBA" id="ARBA00052454"/>
    </source>
</evidence>
<dbReference type="EMBL" id="JABWUV010000054">
    <property type="protein sequence ID" value="KAF6267549.1"/>
    <property type="molecule type" value="Genomic_DNA"/>
</dbReference>
<evidence type="ECO:0000313" key="20">
    <source>
        <dbReference type="Proteomes" id="UP000527355"/>
    </source>
</evidence>
<accession>A0A7J7QUP2</accession>
<dbReference type="EC" id="2.7.1.32" evidence="16"/>
<proteinExistence type="inferred from homology"/>
<evidence type="ECO:0000256" key="8">
    <source>
        <dbReference type="ARBA" id="ARBA00023098"/>
    </source>
</evidence>
<keyword evidence="7" id="KW-0007">Acetylation</keyword>
<dbReference type="Pfam" id="PF01633">
    <property type="entry name" value="Choline_kinase"/>
    <property type="match status" value="1"/>
</dbReference>
<comment type="catalytic activity">
    <reaction evidence="15">
        <text>choline + ATP = phosphocholine + ADP + H(+)</text>
        <dbReference type="Rhea" id="RHEA:12837"/>
        <dbReference type="ChEBI" id="CHEBI:15354"/>
        <dbReference type="ChEBI" id="CHEBI:15378"/>
        <dbReference type="ChEBI" id="CHEBI:30616"/>
        <dbReference type="ChEBI" id="CHEBI:295975"/>
        <dbReference type="ChEBI" id="CHEBI:456216"/>
        <dbReference type="EC" id="2.7.1.32"/>
    </reaction>
    <physiologicalReaction direction="left-to-right" evidence="15">
        <dbReference type="Rhea" id="RHEA:12838"/>
    </physiologicalReaction>
</comment>
<evidence type="ECO:0000256" key="6">
    <source>
        <dbReference type="ARBA" id="ARBA00022840"/>
    </source>
</evidence>
<evidence type="ECO:0000256" key="16">
    <source>
        <dbReference type="ARBA" id="ARBA00066350"/>
    </source>
</evidence>
<evidence type="ECO:0000256" key="17">
    <source>
        <dbReference type="ARBA" id="ARBA00081737"/>
    </source>
</evidence>
<evidence type="ECO:0000256" key="10">
    <source>
        <dbReference type="ARBA" id="ARBA00023264"/>
    </source>
</evidence>
<dbReference type="GO" id="GO:0004305">
    <property type="term" value="F:ethanolamine kinase activity"/>
    <property type="evidence" value="ECO:0007669"/>
    <property type="project" value="UniProtKB-EC"/>
</dbReference>
<evidence type="ECO:0000256" key="11">
    <source>
        <dbReference type="ARBA" id="ARBA00037883"/>
    </source>
</evidence>
<dbReference type="VEuPathDB" id="HostDB:GeneID_118657395"/>
<dbReference type="GO" id="GO:0004103">
    <property type="term" value="F:choline kinase activity"/>
    <property type="evidence" value="ECO:0007669"/>
    <property type="project" value="UniProtKB-EC"/>
</dbReference>
<dbReference type="GO" id="GO:0005524">
    <property type="term" value="F:ATP binding"/>
    <property type="evidence" value="ECO:0007669"/>
    <property type="project" value="UniProtKB-KW"/>
</dbReference>
<keyword evidence="2" id="KW-0444">Lipid biosynthesis</keyword>
<dbReference type="GO" id="GO:0006646">
    <property type="term" value="P:phosphatidylethanolamine biosynthetic process"/>
    <property type="evidence" value="ECO:0007669"/>
    <property type="project" value="TreeGrafter"/>
</dbReference>
<dbReference type="Proteomes" id="UP000527355">
    <property type="component" value="Unassembled WGS sequence"/>
</dbReference>
<dbReference type="CDD" id="cd05156">
    <property type="entry name" value="ChoK_euk"/>
    <property type="match status" value="1"/>
</dbReference>
<evidence type="ECO:0000256" key="12">
    <source>
        <dbReference type="ARBA" id="ARBA00038211"/>
    </source>
</evidence>
<comment type="pathway">
    <text evidence="11">Phospholipid metabolism; phosphatidylethanolamine biosynthesis; phosphatidylethanolamine from ethanolamine: step 1/3.</text>
</comment>
<evidence type="ECO:0000256" key="18">
    <source>
        <dbReference type="SAM" id="MobiDB-lite"/>
    </source>
</evidence>
<evidence type="ECO:0000256" key="5">
    <source>
        <dbReference type="ARBA" id="ARBA00022777"/>
    </source>
</evidence>
<evidence type="ECO:0000256" key="2">
    <source>
        <dbReference type="ARBA" id="ARBA00022516"/>
    </source>
</evidence>
<dbReference type="AlphaFoldDB" id="A0A7J7QUP2"/>
<dbReference type="InterPro" id="IPR011009">
    <property type="entry name" value="Kinase-like_dom_sf"/>
</dbReference>
<dbReference type="SUPFAM" id="SSF56112">
    <property type="entry name" value="Protein kinase-like (PK-like)"/>
    <property type="match status" value="1"/>
</dbReference>
<feature type="region of interest" description="Disordered" evidence="18">
    <location>
        <begin position="1"/>
        <end position="46"/>
    </location>
</feature>
<dbReference type="GO" id="GO:0005737">
    <property type="term" value="C:cytoplasm"/>
    <property type="evidence" value="ECO:0007669"/>
    <property type="project" value="TreeGrafter"/>
</dbReference>
<dbReference type="PANTHER" id="PTHR22603">
    <property type="entry name" value="CHOLINE/ETHANOALAMINE KINASE"/>
    <property type="match status" value="1"/>
</dbReference>
<evidence type="ECO:0000256" key="13">
    <source>
        <dbReference type="ARBA" id="ARBA00038874"/>
    </source>
</evidence>
<evidence type="ECO:0000256" key="7">
    <source>
        <dbReference type="ARBA" id="ARBA00022990"/>
    </source>
</evidence>
<reference evidence="19 20" key="1">
    <citation type="journal article" date="2020" name="Nature">
        <title>Six reference-quality genomes reveal evolution of bat adaptations.</title>
        <authorList>
            <person name="Jebb D."/>
            <person name="Huang Z."/>
            <person name="Pippel M."/>
            <person name="Hughes G.M."/>
            <person name="Lavrichenko K."/>
            <person name="Devanna P."/>
            <person name="Winkler S."/>
            <person name="Jermiin L.S."/>
            <person name="Skirmuntt E.C."/>
            <person name="Katzourakis A."/>
            <person name="Burkitt-Gray L."/>
            <person name="Ray D.A."/>
            <person name="Sullivan K.A.M."/>
            <person name="Roscito J.G."/>
            <person name="Kirilenko B.M."/>
            <person name="Davalos L.M."/>
            <person name="Corthals A.P."/>
            <person name="Power M.L."/>
            <person name="Jones G."/>
            <person name="Ransome R.D."/>
            <person name="Dechmann D.K.N."/>
            <person name="Locatelli A.G."/>
            <person name="Puechmaille S.J."/>
            <person name="Fedrigo O."/>
            <person name="Jarvis E.D."/>
            <person name="Hiller M."/>
            <person name="Vernes S.C."/>
            <person name="Myers E.W."/>
            <person name="Teeling E.C."/>
        </authorList>
    </citation>
    <scope>NUCLEOTIDE SEQUENCE [LARGE SCALE GENOMIC DNA]</scope>
    <source>
        <strain evidence="19">MMyoMyo1</strain>
        <tissue evidence="19">Flight muscle</tissue>
    </source>
</reference>
<protein>
    <recommendedName>
        <fullName evidence="17">Ethanolamine kinase</fullName>
        <ecNumber evidence="16">2.7.1.32</ecNumber>
        <ecNumber evidence="13">2.7.1.82</ecNumber>
    </recommendedName>
</protein>
<dbReference type="PANTHER" id="PTHR22603:SF35">
    <property type="entry name" value="CHOLINE_ETHANOLAMINE KINASE"/>
    <property type="match status" value="1"/>
</dbReference>
<comment type="catalytic activity">
    <reaction evidence="14">
        <text>ethanolamine + ATP = phosphoethanolamine + ADP + H(+)</text>
        <dbReference type="Rhea" id="RHEA:13069"/>
        <dbReference type="ChEBI" id="CHEBI:15378"/>
        <dbReference type="ChEBI" id="CHEBI:30616"/>
        <dbReference type="ChEBI" id="CHEBI:57603"/>
        <dbReference type="ChEBI" id="CHEBI:58190"/>
        <dbReference type="ChEBI" id="CHEBI:456216"/>
        <dbReference type="EC" id="2.7.1.82"/>
    </reaction>
    <physiologicalReaction direction="left-to-right" evidence="14">
        <dbReference type="Rhea" id="RHEA:13070"/>
    </physiologicalReaction>
</comment>
<keyword evidence="6" id="KW-0067">ATP-binding</keyword>
<sequence length="388" mass="44506">MAAEGTAVAGDGTVGGRLAKDSVRQPKSPKAAPNQRRVSAQSRDTERRAHQWCREYLGGAWRRVRPEELRVDPVSGGLSNLLFRCSLPDHLPSVGEEPREVLLRLYGAILQGVDSLVLESVMFAILAERSLGPQLYGVFPEGRLEQYIPSLSLKTRDLREPMLSAAIATKMARFHGMEMPFTKEPHWLFGTMERYLKQILDLPPTGLPQMNLLEMYSLKDEMGKLRKLLDSTPSPVVFCHNDIQEEPENADSIMLIDFEYSSYNYRGFDIGNHFCEWVYDYTHEEWPFYKAQPADYPTQGQQLHFIRHYLAEAKKGEIVSPEEQRKLEEDLLVEVNRYALASHFFWGLWSILQASMSTIEFGYLEYAQSRFQLYFQQKGQLTSLQPPS</sequence>
<evidence type="ECO:0000256" key="14">
    <source>
        <dbReference type="ARBA" id="ARBA00050770"/>
    </source>
</evidence>
<comment type="caution">
    <text evidence="19">The sequence shown here is derived from an EMBL/GenBank/DDBJ whole genome shotgun (WGS) entry which is preliminary data.</text>
</comment>
<keyword evidence="3" id="KW-0808">Transferase</keyword>
<organism evidence="19 20">
    <name type="scientific">Myotis myotis</name>
    <name type="common">Greater mouse-eared bat</name>
    <name type="synonym">Vespertilio myotis</name>
    <dbReference type="NCBI Taxonomy" id="51298"/>
    <lineage>
        <taxon>Eukaryota</taxon>
        <taxon>Metazoa</taxon>
        <taxon>Chordata</taxon>
        <taxon>Craniata</taxon>
        <taxon>Vertebrata</taxon>
        <taxon>Euteleostomi</taxon>
        <taxon>Mammalia</taxon>
        <taxon>Eutheria</taxon>
        <taxon>Laurasiatheria</taxon>
        <taxon>Chiroptera</taxon>
        <taxon>Yangochiroptera</taxon>
        <taxon>Vespertilionidae</taxon>
        <taxon>Myotis</taxon>
    </lineage>
</organism>
<evidence type="ECO:0000256" key="1">
    <source>
        <dbReference type="ARBA" id="ARBA00005189"/>
    </source>
</evidence>
<keyword evidence="20" id="KW-1185">Reference proteome</keyword>
<keyword evidence="4" id="KW-0547">Nucleotide-binding</keyword>
<name>A0A7J7QUP2_MYOMY</name>